<dbReference type="EMBL" id="KZ824268">
    <property type="protein sequence ID" value="RAL16817.1"/>
    <property type="molecule type" value="Genomic_DNA"/>
</dbReference>
<evidence type="ECO:0000256" key="1">
    <source>
        <dbReference type="ARBA" id="ARBA00003469"/>
    </source>
</evidence>
<dbReference type="Proteomes" id="UP000248961">
    <property type="component" value="Unassembled WGS sequence"/>
</dbReference>
<evidence type="ECO:0000256" key="11">
    <source>
        <dbReference type="RuleBase" id="RU367015"/>
    </source>
</evidence>
<evidence type="ECO:0000259" key="12">
    <source>
        <dbReference type="Pfam" id="PF09084"/>
    </source>
</evidence>
<dbReference type="GO" id="GO:0009229">
    <property type="term" value="P:thiamine diphosphate biosynthetic process"/>
    <property type="evidence" value="ECO:0007669"/>
    <property type="project" value="UniProtKB-UniRule"/>
</dbReference>
<evidence type="ECO:0000256" key="4">
    <source>
        <dbReference type="ARBA" id="ARBA00011738"/>
    </source>
</evidence>
<dbReference type="VEuPathDB" id="FungiDB:BO97DRAFT_402440"/>
<keyword evidence="6" id="KW-0479">Metal-binding</keyword>
<evidence type="ECO:0000256" key="8">
    <source>
        <dbReference type="ARBA" id="ARBA00022977"/>
    </source>
</evidence>
<dbReference type="InterPro" id="IPR015168">
    <property type="entry name" value="SsuA/THI5"/>
</dbReference>
<name>A0A395I9I1_ASPHC</name>
<comment type="cofactor">
    <cofactor evidence="11">
        <name>Fe cation</name>
        <dbReference type="ChEBI" id="CHEBI:24875"/>
    </cofactor>
</comment>
<keyword evidence="8 11" id="KW-0784">Thiamine biosynthesis</keyword>
<feature type="domain" description="SsuA/THI5-like" evidence="12">
    <location>
        <begin position="16"/>
        <end position="238"/>
    </location>
</feature>
<dbReference type="GO" id="GO:0016740">
    <property type="term" value="F:transferase activity"/>
    <property type="evidence" value="ECO:0007669"/>
    <property type="project" value="UniProtKB-KW"/>
</dbReference>
<comment type="catalytic activity">
    <reaction evidence="10">
        <text>N(6)-(pyridoxal phosphate)-L-lysyl-[4-amino-5-hydroxymethyl-2-methylpyrimidine phosphate synthase] + L-histidyl-[4-amino-5-hydroxymethyl-2-methylpyrimidine phosphate synthase] + 2 Fe(3+) + 4 H2O = L-lysyl-[4-amino-5-hydroxymethyl-2-methylpyrimidine phosphate synthase] + (2S)-2-amino-5-hydroxy-4-oxopentanoyl-[4-amino-5-hydroxymethyl-2-methylpyrimidine phosphate synthase] + 4-amino-2-methyl-5-(phosphooxymethyl)pyrimidine + 3-oxopropanoate + 2 Fe(2+) + 2 H(+)</text>
        <dbReference type="Rhea" id="RHEA:65756"/>
        <dbReference type="Rhea" id="RHEA-COMP:16892"/>
        <dbReference type="Rhea" id="RHEA-COMP:16893"/>
        <dbReference type="Rhea" id="RHEA-COMP:16894"/>
        <dbReference type="Rhea" id="RHEA-COMP:16895"/>
        <dbReference type="ChEBI" id="CHEBI:15377"/>
        <dbReference type="ChEBI" id="CHEBI:15378"/>
        <dbReference type="ChEBI" id="CHEBI:29033"/>
        <dbReference type="ChEBI" id="CHEBI:29034"/>
        <dbReference type="ChEBI" id="CHEBI:29969"/>
        <dbReference type="ChEBI" id="CHEBI:29979"/>
        <dbReference type="ChEBI" id="CHEBI:33190"/>
        <dbReference type="ChEBI" id="CHEBI:58354"/>
        <dbReference type="ChEBI" id="CHEBI:143915"/>
        <dbReference type="ChEBI" id="CHEBI:157692"/>
    </reaction>
    <physiologicalReaction direction="left-to-right" evidence="10">
        <dbReference type="Rhea" id="RHEA:65757"/>
    </physiologicalReaction>
</comment>
<dbReference type="STRING" id="1450537.A0A395I9I1"/>
<evidence type="ECO:0000256" key="10">
    <source>
        <dbReference type="ARBA" id="ARBA00048179"/>
    </source>
</evidence>
<keyword evidence="7 11" id="KW-0663">Pyridoxal phosphate</keyword>
<dbReference type="OrthoDB" id="434407at2759"/>
<comment type="function">
    <text evidence="1 11">Responsible for the formation of the pyrimidine heterocycle in the thiamine biosynthesis pathway. Catalyzes the formation of hydroxymethylpyrimidine phosphate (HMP-P) from histidine and pyridoxal phosphate (PLP). The protein uses PLP and the active site histidine to form HMP-P, generating an inactive enzyme. The enzyme can only undergo a single turnover, which suggests it is a suicide enzyme.</text>
</comment>
<evidence type="ECO:0000256" key="6">
    <source>
        <dbReference type="ARBA" id="ARBA00022723"/>
    </source>
</evidence>
<organism evidence="13 14">
    <name type="scientific">Aspergillus homomorphus (strain CBS 101889)</name>
    <dbReference type="NCBI Taxonomy" id="1450537"/>
    <lineage>
        <taxon>Eukaryota</taxon>
        <taxon>Fungi</taxon>
        <taxon>Dikarya</taxon>
        <taxon>Ascomycota</taxon>
        <taxon>Pezizomycotina</taxon>
        <taxon>Eurotiomycetes</taxon>
        <taxon>Eurotiomycetidae</taxon>
        <taxon>Eurotiales</taxon>
        <taxon>Aspergillaceae</taxon>
        <taxon>Aspergillus</taxon>
        <taxon>Aspergillus subgen. Circumdati</taxon>
    </lineage>
</organism>
<protein>
    <recommendedName>
        <fullName evidence="11">4-amino-5-hydroxymethyl-2-methylpyrimidine phosphate synthase</fullName>
        <shortName evidence="11">HMP-P synthase</shortName>
        <shortName evidence="11">Hydroxymethylpyrimidine phosphate synthase</shortName>
    </recommendedName>
</protein>
<evidence type="ECO:0000313" key="13">
    <source>
        <dbReference type="EMBL" id="RAL16817.1"/>
    </source>
</evidence>
<evidence type="ECO:0000313" key="14">
    <source>
        <dbReference type="Proteomes" id="UP000248961"/>
    </source>
</evidence>
<keyword evidence="14" id="KW-1185">Reference proteome</keyword>
<evidence type="ECO:0000256" key="7">
    <source>
        <dbReference type="ARBA" id="ARBA00022898"/>
    </source>
</evidence>
<comment type="similarity">
    <text evidence="3 11">Belongs to the NMT1/THI5 family.</text>
</comment>
<keyword evidence="5" id="KW-0808">Transferase</keyword>
<dbReference type="Gene3D" id="3.40.190.10">
    <property type="entry name" value="Periplasmic binding protein-like II"/>
    <property type="match status" value="2"/>
</dbReference>
<keyword evidence="9 11" id="KW-0408">Iron</keyword>
<evidence type="ECO:0000256" key="9">
    <source>
        <dbReference type="ARBA" id="ARBA00023004"/>
    </source>
</evidence>
<dbReference type="PANTHER" id="PTHR31528">
    <property type="entry name" value="4-AMINO-5-HYDROXYMETHYL-2-METHYLPYRIMIDINE PHOSPHATE SYNTHASE THI11-RELATED"/>
    <property type="match status" value="1"/>
</dbReference>
<dbReference type="UniPathway" id="UPA00060"/>
<comment type="subunit">
    <text evidence="4 11">Homodimer.</text>
</comment>
<accession>A0A395I9I1</accession>
<comment type="pathway">
    <text evidence="2 11">Cofactor biosynthesis; thiamine diphosphate biosynthesis.</text>
</comment>
<dbReference type="GeneID" id="37198793"/>
<dbReference type="Pfam" id="PF09084">
    <property type="entry name" value="NMT1"/>
    <property type="match status" value="1"/>
</dbReference>
<dbReference type="InterPro" id="IPR027939">
    <property type="entry name" value="NMT1/THI5"/>
</dbReference>
<dbReference type="CDD" id="cd13650">
    <property type="entry name" value="PBP2_THI5"/>
    <property type="match status" value="1"/>
</dbReference>
<reference evidence="13 14" key="1">
    <citation type="submission" date="2018-02" db="EMBL/GenBank/DDBJ databases">
        <title>The genomes of Aspergillus section Nigri reveals drivers in fungal speciation.</title>
        <authorList>
            <consortium name="DOE Joint Genome Institute"/>
            <person name="Vesth T.C."/>
            <person name="Nybo J."/>
            <person name="Theobald S."/>
            <person name="Brandl J."/>
            <person name="Frisvad J.C."/>
            <person name="Nielsen K.F."/>
            <person name="Lyhne E.K."/>
            <person name="Kogle M.E."/>
            <person name="Kuo A."/>
            <person name="Riley R."/>
            <person name="Clum A."/>
            <person name="Nolan M."/>
            <person name="Lipzen A."/>
            <person name="Salamov A."/>
            <person name="Henrissat B."/>
            <person name="Wiebenga A."/>
            <person name="De vries R.P."/>
            <person name="Grigoriev I.V."/>
            <person name="Mortensen U.H."/>
            <person name="Andersen M.R."/>
            <person name="Baker S.E."/>
        </authorList>
    </citation>
    <scope>NUCLEOTIDE SEQUENCE [LARGE SCALE GENOMIC DNA]</scope>
    <source>
        <strain evidence="13 14">CBS 101889</strain>
    </source>
</reference>
<sequence>MSTDKITFLTNWHATPYHAPLYLAQSKGFFKEEGLKVALLEPNDPSDVTEIIGSGKVDMGFKAMIHTLAAKARNFPVTSIGSLLDEPFTGVIYLKGSGITEDFRSLKGKRIGYVGEFGKIQIDELTKYYGMTADDYTAVRCGMNVTKAIIEGTIDAGIGLENVQMVELADWLAGQNRPRTDVQMLRIDQLAELGCCCFCSILYIANDAFLAANGDRVRKFMKAVKRATEYVLAEPRQAFEEYVAMKPIMGTAVNRQIFERSFAYFSRDLKNVHRDWNKVTNYGKRLGILDADFQANYTNEFLSWELDADSTDPLGDQKRMAELQKEVADQGGFRRLQVASA</sequence>
<dbReference type="SUPFAM" id="SSF53850">
    <property type="entry name" value="Periplasmic binding protein-like II"/>
    <property type="match status" value="1"/>
</dbReference>
<evidence type="ECO:0000256" key="5">
    <source>
        <dbReference type="ARBA" id="ARBA00022679"/>
    </source>
</evidence>
<dbReference type="PANTHER" id="PTHR31528:SF1">
    <property type="entry name" value="4-AMINO-5-HYDROXYMETHYL-2-METHYLPYRIMIDINE PHOSPHATE SYNTHASE THI11-RELATED"/>
    <property type="match status" value="1"/>
</dbReference>
<evidence type="ECO:0000256" key="3">
    <source>
        <dbReference type="ARBA" id="ARBA00009406"/>
    </source>
</evidence>
<gene>
    <name evidence="13" type="ORF">BO97DRAFT_402440</name>
</gene>
<dbReference type="GO" id="GO:0046872">
    <property type="term" value="F:metal ion binding"/>
    <property type="evidence" value="ECO:0007669"/>
    <property type="project" value="UniProtKB-KW"/>
</dbReference>
<dbReference type="GO" id="GO:0009228">
    <property type="term" value="P:thiamine biosynthetic process"/>
    <property type="evidence" value="ECO:0007669"/>
    <property type="project" value="UniProtKB-UniRule"/>
</dbReference>
<dbReference type="RefSeq" id="XP_025555971.1">
    <property type="nucleotide sequence ID" value="XM_025694504.1"/>
</dbReference>
<evidence type="ECO:0000256" key="2">
    <source>
        <dbReference type="ARBA" id="ARBA00004948"/>
    </source>
</evidence>
<dbReference type="FunFam" id="3.40.190.10:FF:000187">
    <property type="entry name" value="4-amino-5-hydroxymethyl-2-methylpyrimidine phosphate synthase THI5"/>
    <property type="match status" value="1"/>
</dbReference>
<dbReference type="AlphaFoldDB" id="A0A395I9I1"/>
<proteinExistence type="inferred from homology"/>